<dbReference type="InterPro" id="IPR003709">
    <property type="entry name" value="VanY-like_core_dom"/>
</dbReference>
<comment type="caution">
    <text evidence="2">The sequence shown here is derived from an EMBL/GenBank/DDBJ whole genome shotgun (WGS) entry which is preliminary data.</text>
</comment>
<evidence type="ECO:0000313" key="2">
    <source>
        <dbReference type="EMBL" id="KWW15475.1"/>
    </source>
</evidence>
<organism evidence="2 3">
    <name type="scientific">Peribacillus simplex</name>
    <dbReference type="NCBI Taxonomy" id="1478"/>
    <lineage>
        <taxon>Bacteria</taxon>
        <taxon>Bacillati</taxon>
        <taxon>Bacillota</taxon>
        <taxon>Bacilli</taxon>
        <taxon>Bacillales</taxon>
        <taxon>Bacillaceae</taxon>
        <taxon>Peribacillus</taxon>
    </lineage>
</organism>
<sequence length="70" mass="7875">MTVSLQTLLDRSARKMGVGINFIVKGSALEMIKRSYKEGIYVQISSGYRSMEEQAALYAQSRLYSYKGNS</sequence>
<dbReference type="Gene3D" id="3.30.1380.10">
    <property type="match status" value="1"/>
</dbReference>
<dbReference type="AlphaFoldDB" id="A0A109MUF4"/>
<feature type="domain" description="D-alanyl-D-alanine carboxypeptidase-like core" evidence="1">
    <location>
        <begin position="25"/>
        <end position="61"/>
    </location>
</feature>
<dbReference type="EMBL" id="LNNH01000039">
    <property type="protein sequence ID" value="KWW15475.1"/>
    <property type="molecule type" value="Genomic_DNA"/>
</dbReference>
<proteinExistence type="predicted"/>
<accession>A0A109MUF4</accession>
<evidence type="ECO:0000313" key="3">
    <source>
        <dbReference type="Proteomes" id="UP000064189"/>
    </source>
</evidence>
<dbReference type="Pfam" id="PF02557">
    <property type="entry name" value="VanY"/>
    <property type="match status" value="1"/>
</dbReference>
<name>A0A109MUF4_9BACI</name>
<dbReference type="InterPro" id="IPR009045">
    <property type="entry name" value="Zn_M74/Hedgehog-like"/>
</dbReference>
<keyword evidence="3" id="KW-1185">Reference proteome</keyword>
<dbReference type="GO" id="GO:0008233">
    <property type="term" value="F:peptidase activity"/>
    <property type="evidence" value="ECO:0007669"/>
    <property type="project" value="InterPro"/>
</dbReference>
<dbReference type="RefSeq" id="WP_061143563.1">
    <property type="nucleotide sequence ID" value="NZ_LNNH01000039.1"/>
</dbReference>
<evidence type="ECO:0000259" key="1">
    <source>
        <dbReference type="Pfam" id="PF02557"/>
    </source>
</evidence>
<reference evidence="2 3" key="1">
    <citation type="submission" date="2015-11" db="EMBL/GenBank/DDBJ databases">
        <title>Genome Sequence of Bacillus simplex strain VanAntwerpen2.</title>
        <authorList>
            <person name="Couger M.B."/>
        </authorList>
    </citation>
    <scope>NUCLEOTIDE SEQUENCE [LARGE SCALE GENOMIC DNA]</scope>
    <source>
        <strain evidence="2 3">VanAntwerpen02</strain>
    </source>
</reference>
<dbReference type="Proteomes" id="UP000064189">
    <property type="component" value="Unassembled WGS sequence"/>
</dbReference>
<protein>
    <recommendedName>
        <fullName evidence="1">D-alanyl-D-alanine carboxypeptidase-like core domain-containing protein</fullName>
    </recommendedName>
</protein>
<dbReference type="GO" id="GO:0006508">
    <property type="term" value="P:proteolysis"/>
    <property type="evidence" value="ECO:0007669"/>
    <property type="project" value="InterPro"/>
</dbReference>
<gene>
    <name evidence="2" type="ORF">AS888_08045</name>
</gene>
<dbReference type="SUPFAM" id="SSF55166">
    <property type="entry name" value="Hedgehog/DD-peptidase"/>
    <property type="match status" value="1"/>
</dbReference>